<dbReference type="RefSeq" id="WP_106890642.1">
    <property type="nucleotide sequence ID" value="NZ_CP027860.1"/>
</dbReference>
<sequence>MRYLSLAATVFCVVMLFVSSNPTVLGLCLLGIFLFGLISVFAFAQAKIASSAPPVVTILSPKELAAIRERAAANKAKTAAGGGIPATGKLVPNNSDDDSD</sequence>
<dbReference type="KEGG" id="xba:C7S18_05635"/>
<accession>A0A2P1PPF4</accession>
<keyword evidence="3" id="KW-1185">Reference proteome</keyword>
<evidence type="ECO:0000313" key="3">
    <source>
        <dbReference type="Proteomes" id="UP000241074"/>
    </source>
</evidence>
<dbReference type="Proteomes" id="UP000241074">
    <property type="component" value="Chromosome"/>
</dbReference>
<evidence type="ECO:0000256" key="1">
    <source>
        <dbReference type="SAM" id="MobiDB-lite"/>
    </source>
</evidence>
<protein>
    <submittedName>
        <fullName evidence="2">Uncharacterized protein</fullName>
    </submittedName>
</protein>
<name>A0A2P1PPF4_9GAMM</name>
<proteinExistence type="predicted"/>
<dbReference type="AlphaFoldDB" id="A0A2P1PPF4"/>
<organism evidence="2 3">
    <name type="scientific">Ahniella affigens</name>
    <dbReference type="NCBI Taxonomy" id="2021234"/>
    <lineage>
        <taxon>Bacteria</taxon>
        <taxon>Pseudomonadati</taxon>
        <taxon>Pseudomonadota</taxon>
        <taxon>Gammaproteobacteria</taxon>
        <taxon>Lysobacterales</taxon>
        <taxon>Rhodanobacteraceae</taxon>
        <taxon>Ahniella</taxon>
    </lineage>
</organism>
<dbReference type="EMBL" id="CP027860">
    <property type="protein sequence ID" value="AVP96714.1"/>
    <property type="molecule type" value="Genomic_DNA"/>
</dbReference>
<reference evidence="2 3" key="2">
    <citation type="submission" date="2018-03" db="EMBL/GenBank/DDBJ databases">
        <authorList>
            <person name="Keele B.F."/>
        </authorList>
    </citation>
    <scope>NUCLEOTIDE SEQUENCE [LARGE SCALE GENOMIC DNA]</scope>
    <source>
        <strain evidence="2 3">D13</strain>
    </source>
</reference>
<feature type="region of interest" description="Disordered" evidence="1">
    <location>
        <begin position="77"/>
        <end position="100"/>
    </location>
</feature>
<gene>
    <name evidence="2" type="ORF">C7S18_05635</name>
</gene>
<reference evidence="2 3" key="1">
    <citation type="submission" date="2018-03" db="EMBL/GenBank/DDBJ databases">
        <title>Ahniella affigens gen. nov., sp. nov., a gammaproteobacterium isolated from sandy soil near a stream.</title>
        <authorList>
            <person name="Ko Y."/>
            <person name="Kim J.-H."/>
        </authorList>
    </citation>
    <scope>NUCLEOTIDE SEQUENCE [LARGE SCALE GENOMIC DNA]</scope>
    <source>
        <strain evidence="2 3">D13</strain>
    </source>
</reference>
<evidence type="ECO:0000313" key="2">
    <source>
        <dbReference type="EMBL" id="AVP96714.1"/>
    </source>
</evidence>